<keyword evidence="1" id="KW-0472">Membrane</keyword>
<organism evidence="2 3">
    <name type="scientific">Candidatus Lumbricidiphila eiseniae</name>
    <dbReference type="NCBI Taxonomy" id="1969409"/>
    <lineage>
        <taxon>Bacteria</taxon>
        <taxon>Bacillati</taxon>
        <taxon>Actinomycetota</taxon>
        <taxon>Actinomycetes</taxon>
        <taxon>Micrococcales</taxon>
        <taxon>Microbacteriaceae</taxon>
        <taxon>Candidatus Lumbricidiphila</taxon>
    </lineage>
</organism>
<reference evidence="3" key="1">
    <citation type="submission" date="2017-03" db="EMBL/GenBank/DDBJ databases">
        <authorList>
            <person name="Lund M.B."/>
        </authorList>
    </citation>
    <scope>NUCLEOTIDE SEQUENCE [LARGE SCALE GENOMIC DNA]</scope>
</reference>
<accession>A0A2A6FRH9</accession>
<dbReference type="EMBL" id="NAEP01000032">
    <property type="protein sequence ID" value="PDQ35482.1"/>
    <property type="molecule type" value="Genomic_DNA"/>
</dbReference>
<gene>
    <name evidence="2" type="ORF">B5766_05285</name>
</gene>
<dbReference type="AlphaFoldDB" id="A0A2A6FRH9"/>
<evidence type="ECO:0000256" key="1">
    <source>
        <dbReference type="SAM" id="Phobius"/>
    </source>
</evidence>
<proteinExistence type="predicted"/>
<dbReference type="Proteomes" id="UP000219994">
    <property type="component" value="Unassembled WGS sequence"/>
</dbReference>
<name>A0A2A6FRH9_9MICO</name>
<keyword evidence="1" id="KW-1133">Transmembrane helix</keyword>
<evidence type="ECO:0000313" key="2">
    <source>
        <dbReference type="EMBL" id="PDQ35482.1"/>
    </source>
</evidence>
<feature type="transmembrane region" description="Helical" evidence="1">
    <location>
        <begin position="31"/>
        <end position="63"/>
    </location>
</feature>
<sequence length="126" mass="13668">MTATVKAGVRRSNLKTRSNDTVKETPGRFTLLVVLVQTVSFAAVALADYLIVFLVATSLVPVAMASMADGLGLDPVNAPLSGFTVWLVCSLALMLFLVVLTLIVMRALWHLRTRGIVWARGQRGNR</sequence>
<evidence type="ECO:0000313" key="3">
    <source>
        <dbReference type="Proteomes" id="UP000219994"/>
    </source>
</evidence>
<comment type="caution">
    <text evidence="2">The sequence shown here is derived from an EMBL/GenBank/DDBJ whole genome shotgun (WGS) entry which is preliminary data.</text>
</comment>
<protein>
    <submittedName>
        <fullName evidence="2">Uncharacterized protein</fullName>
    </submittedName>
</protein>
<feature type="transmembrane region" description="Helical" evidence="1">
    <location>
        <begin position="83"/>
        <end position="104"/>
    </location>
</feature>
<keyword evidence="1" id="KW-0812">Transmembrane</keyword>